<dbReference type="Proteomes" id="UP000602124">
    <property type="component" value="Unassembled WGS sequence"/>
</dbReference>
<dbReference type="InterPro" id="IPR003362">
    <property type="entry name" value="Bact_transf"/>
</dbReference>
<accession>A0A934MKE4</accession>
<evidence type="ECO:0000256" key="1">
    <source>
        <dbReference type="ARBA" id="ARBA00006464"/>
    </source>
</evidence>
<dbReference type="GO" id="GO:0016780">
    <property type="term" value="F:phosphotransferase activity, for other substituted phosphate groups"/>
    <property type="evidence" value="ECO:0007669"/>
    <property type="project" value="TreeGrafter"/>
</dbReference>
<evidence type="ECO:0000259" key="3">
    <source>
        <dbReference type="Pfam" id="PF02397"/>
    </source>
</evidence>
<dbReference type="GO" id="GO:0000271">
    <property type="term" value="P:polysaccharide biosynthetic process"/>
    <property type="evidence" value="ECO:0007669"/>
    <property type="project" value="UniProtKB-KW"/>
</dbReference>
<keyword evidence="4" id="KW-0808">Transferase</keyword>
<feature type="domain" description="Bacterial sugar transferase" evidence="3">
    <location>
        <begin position="3"/>
        <end position="174"/>
    </location>
</feature>
<name>A0A934MKE4_9HYPH</name>
<evidence type="ECO:0000256" key="2">
    <source>
        <dbReference type="ARBA" id="ARBA00023169"/>
    </source>
</evidence>
<proteinExistence type="inferred from homology"/>
<comment type="similarity">
    <text evidence="1">Belongs to the bacterial sugar transferase family.</text>
</comment>
<gene>
    <name evidence="4" type="ORF">JEQ47_10035</name>
</gene>
<evidence type="ECO:0000313" key="5">
    <source>
        <dbReference type="Proteomes" id="UP000602124"/>
    </source>
</evidence>
<reference evidence="4" key="1">
    <citation type="submission" date="2020-12" db="EMBL/GenBank/DDBJ databases">
        <title>Devosia sp. MSA67 isolated from Mo River.</title>
        <authorList>
            <person name="Ma F."/>
            <person name="Zi Z."/>
        </authorList>
    </citation>
    <scope>NUCLEOTIDE SEQUENCE</scope>
    <source>
        <strain evidence="4">MSA67</strain>
    </source>
</reference>
<protein>
    <submittedName>
        <fullName evidence="4">Sugar transferase</fullName>
    </submittedName>
</protein>
<dbReference type="PANTHER" id="PTHR30576:SF10">
    <property type="entry name" value="SLL5057 PROTEIN"/>
    <property type="match status" value="1"/>
</dbReference>
<evidence type="ECO:0000313" key="4">
    <source>
        <dbReference type="EMBL" id="MBJ3785058.1"/>
    </source>
</evidence>
<dbReference type="Pfam" id="PF02397">
    <property type="entry name" value="Bac_transf"/>
    <property type="match status" value="1"/>
</dbReference>
<dbReference type="AlphaFoldDB" id="A0A934MKE4"/>
<dbReference type="RefSeq" id="WP_198876263.1">
    <property type="nucleotide sequence ID" value="NZ_JAEKMH010000002.1"/>
</dbReference>
<organism evidence="4 5">
    <name type="scientific">Devosia sediminis</name>
    <dbReference type="NCBI Taxonomy" id="2798801"/>
    <lineage>
        <taxon>Bacteria</taxon>
        <taxon>Pseudomonadati</taxon>
        <taxon>Pseudomonadota</taxon>
        <taxon>Alphaproteobacteria</taxon>
        <taxon>Hyphomicrobiales</taxon>
        <taxon>Devosiaceae</taxon>
        <taxon>Devosia</taxon>
    </lineage>
</organism>
<dbReference type="EMBL" id="JAEKMH010000002">
    <property type="protein sequence ID" value="MBJ3785058.1"/>
    <property type="molecule type" value="Genomic_DNA"/>
</dbReference>
<comment type="caution">
    <text evidence="4">The sequence shown here is derived from an EMBL/GenBank/DDBJ whole genome shotgun (WGS) entry which is preliminary data.</text>
</comment>
<dbReference type="PANTHER" id="PTHR30576">
    <property type="entry name" value="COLANIC BIOSYNTHESIS UDP-GLUCOSE LIPID CARRIER TRANSFERASE"/>
    <property type="match status" value="1"/>
</dbReference>
<keyword evidence="5" id="KW-1185">Reference proteome</keyword>
<sequence>MIKFAFDTLLAAALLVILSPVIVFCMFLVRKGSPGPAIFRQTRVGRGEVPFTCYKLRTMQSSTANLPTHQVSSASVTPIGAFLRRSKLDELPQLINVLRGEMSFVGPRPCLPQQTELVEQRRARGVFAVRPGITGLAQIQDIDMSDPVRLATVDQRYVDNASFIGDIRIMISTVLGKGQGDHVQSEQVRSPNTDATGK</sequence>
<keyword evidence="2" id="KW-0270">Exopolysaccharide synthesis</keyword>